<dbReference type="InParanoid" id="A0A067PZ72"/>
<gene>
    <name evidence="1" type="ORF">JAAARDRAFT_45883</name>
</gene>
<evidence type="ECO:0000313" key="1">
    <source>
        <dbReference type="EMBL" id="KDQ59984.1"/>
    </source>
</evidence>
<evidence type="ECO:0000313" key="2">
    <source>
        <dbReference type="Proteomes" id="UP000027265"/>
    </source>
</evidence>
<dbReference type="HOGENOM" id="CLU_1768364_0_0_1"/>
<organism evidence="1 2">
    <name type="scientific">Jaapia argillacea MUCL 33604</name>
    <dbReference type="NCBI Taxonomy" id="933084"/>
    <lineage>
        <taxon>Eukaryota</taxon>
        <taxon>Fungi</taxon>
        <taxon>Dikarya</taxon>
        <taxon>Basidiomycota</taxon>
        <taxon>Agaricomycotina</taxon>
        <taxon>Agaricomycetes</taxon>
        <taxon>Agaricomycetidae</taxon>
        <taxon>Jaapiales</taxon>
        <taxon>Jaapiaceae</taxon>
        <taxon>Jaapia</taxon>
    </lineage>
</organism>
<protein>
    <submittedName>
        <fullName evidence="1">Uncharacterized protein</fullName>
    </submittedName>
</protein>
<dbReference type="OrthoDB" id="6428174at2759"/>
<name>A0A067PZ72_9AGAM</name>
<dbReference type="AlphaFoldDB" id="A0A067PZ72"/>
<reference evidence="2" key="1">
    <citation type="journal article" date="2014" name="Proc. Natl. Acad. Sci. U.S.A.">
        <title>Extensive sampling of basidiomycete genomes demonstrates inadequacy of the white-rot/brown-rot paradigm for wood decay fungi.</title>
        <authorList>
            <person name="Riley R."/>
            <person name="Salamov A.A."/>
            <person name="Brown D.W."/>
            <person name="Nagy L.G."/>
            <person name="Floudas D."/>
            <person name="Held B.W."/>
            <person name="Levasseur A."/>
            <person name="Lombard V."/>
            <person name="Morin E."/>
            <person name="Otillar R."/>
            <person name="Lindquist E.A."/>
            <person name="Sun H."/>
            <person name="LaButti K.M."/>
            <person name="Schmutz J."/>
            <person name="Jabbour D."/>
            <person name="Luo H."/>
            <person name="Baker S.E."/>
            <person name="Pisabarro A.G."/>
            <person name="Walton J.D."/>
            <person name="Blanchette R.A."/>
            <person name="Henrissat B."/>
            <person name="Martin F."/>
            <person name="Cullen D."/>
            <person name="Hibbett D.S."/>
            <person name="Grigoriev I.V."/>
        </authorList>
    </citation>
    <scope>NUCLEOTIDE SEQUENCE [LARGE SCALE GENOMIC DNA]</scope>
    <source>
        <strain evidence="2">MUCL 33604</strain>
    </source>
</reference>
<proteinExistence type="predicted"/>
<dbReference type="EMBL" id="KL197714">
    <property type="protein sequence ID" value="KDQ59984.1"/>
    <property type="molecule type" value="Genomic_DNA"/>
</dbReference>
<keyword evidence="2" id="KW-1185">Reference proteome</keyword>
<accession>A0A067PZ72</accession>
<dbReference type="Proteomes" id="UP000027265">
    <property type="component" value="Unassembled WGS sequence"/>
</dbReference>
<sequence>MVDDKYIGLALATSSSLAIGTSFITKKGLNDAGERGTGGQSSDSYSYLRNPIVGSNTNLRAFNLHILHSADNPPIKTKSQFSYSRGLDSTPPTISHTYQDIQFHPPHKFWLSRLFLLIDIVVSSGPMRVAAIQPSHKQPSPDGGVRA</sequence>